<organism evidence="2 3">
    <name type="scientific">Candidatus Methylomirabilis lanthanidiphila</name>
    <dbReference type="NCBI Taxonomy" id="2211376"/>
    <lineage>
        <taxon>Bacteria</taxon>
        <taxon>Candidatus Methylomirabilota</taxon>
        <taxon>Candidatus Methylomirabilia</taxon>
        <taxon>Candidatus Methylomirabilales</taxon>
        <taxon>Candidatus Methylomirabilaceae</taxon>
        <taxon>Candidatus Methylomirabilis</taxon>
    </lineage>
</organism>
<dbReference type="Gene3D" id="2.30.30.830">
    <property type="match status" value="1"/>
</dbReference>
<reference evidence="2 3" key="1">
    <citation type="submission" date="2019-07" db="EMBL/GenBank/DDBJ databases">
        <authorList>
            <person name="Cremers G."/>
        </authorList>
    </citation>
    <scope>NUCLEOTIDE SEQUENCE [LARGE SCALE GENOMIC DNA]</scope>
</reference>
<keyword evidence="3" id="KW-1185">Reference proteome</keyword>
<name>A0A564ZGF7_9BACT</name>
<evidence type="ECO:0000313" key="3">
    <source>
        <dbReference type="Proteomes" id="UP000334340"/>
    </source>
</evidence>
<gene>
    <name evidence="2" type="ORF">MELA_00756</name>
</gene>
<sequence length="166" mass="18286">MRLQARHNRVLRKTTVGAMIISIVVTVEACGRDATPPPPSSAQRPVQPAPPATSLPNEERRGSVIYQSRGRRDPFRPSRVVIAEKPPTVDLTLTGIVRGAHSFYAMVESEVSPGMGYIIRENDVVDSAKVVKITRDSVVFEVPTKNSEGKLITRYVEKHMPTGLSR</sequence>
<evidence type="ECO:0000313" key="2">
    <source>
        <dbReference type="EMBL" id="VUZ84385.1"/>
    </source>
</evidence>
<dbReference type="EMBL" id="CABIKM010000011">
    <property type="protein sequence ID" value="VUZ84385.1"/>
    <property type="molecule type" value="Genomic_DNA"/>
</dbReference>
<accession>A0A564ZGF7</accession>
<dbReference type="AlphaFoldDB" id="A0A564ZGF7"/>
<protein>
    <submittedName>
        <fullName evidence="2">Uncharacterized protein</fullName>
    </submittedName>
</protein>
<proteinExistence type="predicted"/>
<feature type="region of interest" description="Disordered" evidence="1">
    <location>
        <begin position="32"/>
        <end position="71"/>
    </location>
</feature>
<evidence type="ECO:0000256" key="1">
    <source>
        <dbReference type="SAM" id="MobiDB-lite"/>
    </source>
</evidence>
<dbReference type="Proteomes" id="UP000334340">
    <property type="component" value="Unassembled WGS sequence"/>
</dbReference>